<sequence length="280" mass="30466">MATETEAVQVEVVRPEGLMVVTLNRERKRNALNDAMYKRLTALLRQADRTADIHAVVLTGRGTHFCAGQDLTAVDPVQRAQSRSRDLPVGHFMDALIQFQKLLVAAVNGPAIGIGATLLAHCDLVIAHPSASVSTPFAALGVVPELGSSYTFPRRLGIEASTRLLLLGETLSAQECYQRGLYSHVLEPVDNDTAPPQASNQAATDVLNATLALLRRGAARDAHQGGSWLLYRAMLLPPAERAHRARAVATELDHIDKRFRTGDMQAILHRLQARLLPSKL</sequence>
<accession>A9V4G8</accession>
<dbReference type="InterPro" id="IPR029045">
    <property type="entry name" value="ClpP/crotonase-like_dom_sf"/>
</dbReference>
<dbReference type="CDD" id="cd06558">
    <property type="entry name" value="crotonase-like"/>
    <property type="match status" value="1"/>
</dbReference>
<dbReference type="EMBL" id="CH991558">
    <property type="protein sequence ID" value="EDQ87612.1"/>
    <property type="molecule type" value="Genomic_DNA"/>
</dbReference>
<protein>
    <recommendedName>
        <fullName evidence="6">Enoyl-CoA hydratase</fullName>
    </recommendedName>
</protein>
<evidence type="ECO:0000313" key="5">
    <source>
        <dbReference type="Proteomes" id="UP000001357"/>
    </source>
</evidence>
<dbReference type="OMA" id="VVWPKIR"/>
<dbReference type="InParanoid" id="A9V4G8"/>
<dbReference type="InterPro" id="IPR051053">
    <property type="entry name" value="ECH/Chromodomain_protein"/>
</dbReference>
<evidence type="ECO:0000256" key="1">
    <source>
        <dbReference type="ARBA" id="ARBA00004275"/>
    </source>
</evidence>
<dbReference type="InterPro" id="IPR001753">
    <property type="entry name" value="Enoyl-CoA_hydra/iso"/>
</dbReference>
<evidence type="ECO:0000256" key="2">
    <source>
        <dbReference type="ARBA" id="ARBA00023140"/>
    </source>
</evidence>
<evidence type="ECO:0000313" key="4">
    <source>
        <dbReference type="EMBL" id="EDQ87612.1"/>
    </source>
</evidence>
<dbReference type="Proteomes" id="UP000001357">
    <property type="component" value="Unassembled WGS sequence"/>
</dbReference>
<keyword evidence="5" id="KW-1185">Reference proteome</keyword>
<keyword evidence="2" id="KW-0576">Peroxisome</keyword>
<dbReference type="STRING" id="81824.A9V4G8"/>
<keyword evidence="3" id="KW-0413">Isomerase</keyword>
<dbReference type="AlphaFoldDB" id="A9V4G8"/>
<proteinExistence type="predicted"/>
<organism evidence="4 5">
    <name type="scientific">Monosiga brevicollis</name>
    <name type="common">Choanoflagellate</name>
    <dbReference type="NCBI Taxonomy" id="81824"/>
    <lineage>
        <taxon>Eukaryota</taxon>
        <taxon>Choanoflagellata</taxon>
        <taxon>Craspedida</taxon>
        <taxon>Salpingoecidae</taxon>
        <taxon>Monosiga</taxon>
    </lineage>
</organism>
<dbReference type="GeneID" id="5892856"/>
<dbReference type="GO" id="GO:0004165">
    <property type="term" value="F:delta(3)-delta(2)-enoyl-CoA isomerase activity"/>
    <property type="evidence" value="ECO:0007669"/>
    <property type="project" value="UniProtKB-ARBA"/>
</dbReference>
<dbReference type="eggNOG" id="KOG0016">
    <property type="taxonomic scope" value="Eukaryota"/>
</dbReference>
<dbReference type="Pfam" id="PF00378">
    <property type="entry name" value="ECH_1"/>
    <property type="match status" value="1"/>
</dbReference>
<dbReference type="SUPFAM" id="SSF52096">
    <property type="entry name" value="ClpP/crotonase"/>
    <property type="match status" value="1"/>
</dbReference>
<dbReference type="KEGG" id="mbr:MONBRDRAFT_9867"/>
<dbReference type="RefSeq" id="XP_001747532.1">
    <property type="nucleotide sequence ID" value="XM_001747480.1"/>
</dbReference>
<dbReference type="Gene3D" id="3.90.226.10">
    <property type="entry name" value="2-enoyl-CoA Hydratase, Chain A, domain 1"/>
    <property type="match status" value="1"/>
</dbReference>
<reference evidence="4 5" key="1">
    <citation type="journal article" date="2008" name="Nature">
        <title>The genome of the choanoflagellate Monosiga brevicollis and the origin of metazoans.</title>
        <authorList>
            <consortium name="JGI Sequencing"/>
            <person name="King N."/>
            <person name="Westbrook M.J."/>
            <person name="Young S.L."/>
            <person name="Kuo A."/>
            <person name="Abedin M."/>
            <person name="Chapman J."/>
            <person name="Fairclough S."/>
            <person name="Hellsten U."/>
            <person name="Isogai Y."/>
            <person name="Letunic I."/>
            <person name="Marr M."/>
            <person name="Pincus D."/>
            <person name="Putnam N."/>
            <person name="Rokas A."/>
            <person name="Wright K.J."/>
            <person name="Zuzow R."/>
            <person name="Dirks W."/>
            <person name="Good M."/>
            <person name="Goodstein D."/>
            <person name="Lemons D."/>
            <person name="Li W."/>
            <person name="Lyons J.B."/>
            <person name="Morris A."/>
            <person name="Nichols S."/>
            <person name="Richter D.J."/>
            <person name="Salamov A."/>
            <person name="Bork P."/>
            <person name="Lim W.A."/>
            <person name="Manning G."/>
            <person name="Miller W.T."/>
            <person name="McGinnis W."/>
            <person name="Shapiro H."/>
            <person name="Tjian R."/>
            <person name="Grigoriev I.V."/>
            <person name="Rokhsar D."/>
        </authorList>
    </citation>
    <scope>NUCLEOTIDE SEQUENCE [LARGE SCALE GENOMIC DNA]</scope>
    <source>
        <strain evidence="5">MX1 / ATCC 50154</strain>
    </source>
</reference>
<evidence type="ECO:0000256" key="3">
    <source>
        <dbReference type="ARBA" id="ARBA00023235"/>
    </source>
</evidence>
<dbReference type="PANTHER" id="PTHR43684">
    <property type="match status" value="1"/>
</dbReference>
<comment type="subcellular location">
    <subcellularLocation>
        <location evidence="1">Peroxisome</location>
    </subcellularLocation>
</comment>
<evidence type="ECO:0008006" key="6">
    <source>
        <dbReference type="Google" id="ProtNLM"/>
    </source>
</evidence>
<name>A9V4G8_MONBE</name>
<gene>
    <name evidence="4" type="ORF">MONBRDRAFT_9867</name>
</gene>
<dbReference type="GO" id="GO:0005777">
    <property type="term" value="C:peroxisome"/>
    <property type="evidence" value="ECO:0007669"/>
    <property type="project" value="UniProtKB-SubCell"/>
</dbReference>
<dbReference type="PANTHER" id="PTHR43684:SF1">
    <property type="entry name" value="ENOYL-COA DELTA ISOMERASE 2"/>
    <property type="match status" value="1"/>
</dbReference>